<gene>
    <name evidence="2" type="ORF">GCM10008935_23680</name>
</gene>
<comment type="caution">
    <text evidence="2">The sequence shown here is derived from an EMBL/GenBank/DDBJ whole genome shotgun (WGS) entry which is preliminary data.</text>
</comment>
<evidence type="ECO:0000256" key="1">
    <source>
        <dbReference type="ARBA" id="ARBA00022801"/>
    </source>
</evidence>
<dbReference type="CDD" id="cd06166">
    <property type="entry name" value="Sortase_D_2"/>
    <property type="match status" value="1"/>
</dbReference>
<protein>
    <recommendedName>
        <fullName evidence="4">Class D sortase</fullName>
    </recommendedName>
</protein>
<evidence type="ECO:0000313" key="2">
    <source>
        <dbReference type="EMBL" id="GAA0466995.1"/>
    </source>
</evidence>
<dbReference type="InterPro" id="IPR042000">
    <property type="entry name" value="Sortase_D_2"/>
</dbReference>
<dbReference type="InterPro" id="IPR023365">
    <property type="entry name" value="Sortase_dom-sf"/>
</dbReference>
<dbReference type="InterPro" id="IPR005754">
    <property type="entry name" value="Sortase"/>
</dbReference>
<evidence type="ECO:0008006" key="4">
    <source>
        <dbReference type="Google" id="ProtNLM"/>
    </source>
</evidence>
<keyword evidence="1" id="KW-0378">Hydrolase</keyword>
<name>A0ABN1A3Z3_9BACI</name>
<dbReference type="RefSeq" id="WP_343783761.1">
    <property type="nucleotide sequence ID" value="NZ_BAAACZ010000018.1"/>
</dbReference>
<dbReference type="EMBL" id="BAAACZ010000018">
    <property type="protein sequence ID" value="GAA0466995.1"/>
    <property type="molecule type" value="Genomic_DNA"/>
</dbReference>
<accession>A0ABN1A3Z3</accession>
<evidence type="ECO:0000313" key="3">
    <source>
        <dbReference type="Proteomes" id="UP001500740"/>
    </source>
</evidence>
<reference evidence="2 3" key="1">
    <citation type="journal article" date="2019" name="Int. J. Syst. Evol. Microbiol.">
        <title>The Global Catalogue of Microorganisms (GCM) 10K type strain sequencing project: providing services to taxonomists for standard genome sequencing and annotation.</title>
        <authorList>
            <consortium name="The Broad Institute Genomics Platform"/>
            <consortium name="The Broad Institute Genome Sequencing Center for Infectious Disease"/>
            <person name="Wu L."/>
            <person name="Ma J."/>
        </authorList>
    </citation>
    <scope>NUCLEOTIDE SEQUENCE [LARGE SCALE GENOMIC DNA]</scope>
    <source>
        <strain evidence="2 3">JCM 14193</strain>
    </source>
</reference>
<organism evidence="2 3">
    <name type="scientific">Alkalibacillus silvisoli</name>
    <dbReference type="NCBI Taxonomy" id="392823"/>
    <lineage>
        <taxon>Bacteria</taxon>
        <taxon>Bacillati</taxon>
        <taxon>Bacillota</taxon>
        <taxon>Bacilli</taxon>
        <taxon>Bacillales</taxon>
        <taxon>Bacillaceae</taxon>
        <taxon>Alkalibacillus</taxon>
    </lineage>
</organism>
<proteinExistence type="predicted"/>
<dbReference type="NCBIfam" id="TIGR01076">
    <property type="entry name" value="sortase_fam"/>
    <property type="match status" value="1"/>
</dbReference>
<sequence length="197" mass="21899">MRRFFGILLVFVGIFVILIPFLENQYYTSQEQDLIESFQTLDRLFSEEQSIAYAEEGAESSSNHDQELGDDVLGLIHIDRIDLTLPMLQGATDENLDVGAGVLGESVSFGEVGNTGIAAHRSRTSGRLFNRLDEVDIGDSVTVETHDGDYEYEVFDTFIVEPDDISVLDVQEGESLITLITCTIDSTERIIVQAKLL</sequence>
<dbReference type="Gene3D" id="2.40.260.10">
    <property type="entry name" value="Sortase"/>
    <property type="match status" value="1"/>
</dbReference>
<keyword evidence="3" id="KW-1185">Reference proteome</keyword>
<dbReference type="Proteomes" id="UP001500740">
    <property type="component" value="Unassembled WGS sequence"/>
</dbReference>
<dbReference type="Pfam" id="PF04203">
    <property type="entry name" value="Sortase"/>
    <property type="match status" value="1"/>
</dbReference>
<dbReference type="SUPFAM" id="SSF63817">
    <property type="entry name" value="Sortase"/>
    <property type="match status" value="1"/>
</dbReference>